<keyword evidence="4" id="KW-1185">Reference proteome</keyword>
<organism evidence="3 4">
    <name type="scientific">Symbiodinium microadriaticum</name>
    <name type="common">Dinoflagellate</name>
    <name type="synonym">Zooxanthella microadriatica</name>
    <dbReference type="NCBI Taxonomy" id="2951"/>
    <lineage>
        <taxon>Eukaryota</taxon>
        <taxon>Sar</taxon>
        <taxon>Alveolata</taxon>
        <taxon>Dinophyceae</taxon>
        <taxon>Suessiales</taxon>
        <taxon>Symbiodiniaceae</taxon>
        <taxon>Symbiodinium</taxon>
    </lineage>
</organism>
<evidence type="ECO:0000313" key="4">
    <source>
        <dbReference type="Proteomes" id="UP000186817"/>
    </source>
</evidence>
<proteinExistence type="inferred from homology"/>
<feature type="region of interest" description="Disordered" evidence="2">
    <location>
        <begin position="324"/>
        <end position="426"/>
    </location>
</feature>
<protein>
    <submittedName>
        <fullName evidence="3">Uncharacterized protein</fullName>
    </submittedName>
</protein>
<dbReference type="OrthoDB" id="421372at2759"/>
<sequence>MGGGLGQCKQEDADSVDGNEAPPDYLVPTPRRFDVNGYHTGSDPLAQTMKTVSTMRSFWENKVRENAGNKDGEREVRWSRVSHVETLKTSQGQVWLKKELTKLQAHVDANKERLLELSLRLRGQEENCVDDEHSTRCSRSPSSKSCQSCDSETSRSSQETPEDDELLMSLKSLRHDFNKVNRKTAALVEEVLERCLPKEKLRMEDSLTAEAPSLQVDFFDLVDIDECEQIFREADGQSRAFTAAAGVSFRVPSGLPSTTMMLDSRDSTYGARQPRVTSNSYANGANQNCGNVISDIPSTRVAAPPGGKSSICLGWDDRPVARAAGRPMEEASRVQAHRPPAGEAVRRDHRSVPEDQAYGTRPRESSNSYASGNSQNTGNVLTGVPTTRVMRPPGGASEMSLAWDTSTRPPAGARRGPAGSGQDASEAFGQRVRVSSNSYANGADQNCGNVLSDTPTTRVLRPPGGGSSLNLGWS</sequence>
<feature type="compositionally biased region" description="Basic and acidic residues" evidence="2">
    <location>
        <begin position="344"/>
        <end position="353"/>
    </location>
</feature>
<feature type="region of interest" description="Disordered" evidence="2">
    <location>
        <begin position="1"/>
        <end position="30"/>
    </location>
</feature>
<feature type="compositionally biased region" description="Low complexity" evidence="2">
    <location>
        <begin position="408"/>
        <end position="417"/>
    </location>
</feature>
<dbReference type="AlphaFoldDB" id="A0A1Q9D1R6"/>
<feature type="compositionally biased region" description="Low complexity" evidence="2">
    <location>
        <begin position="137"/>
        <end position="151"/>
    </location>
</feature>
<feature type="compositionally biased region" description="Polar residues" evidence="2">
    <location>
        <begin position="365"/>
        <end position="380"/>
    </location>
</feature>
<evidence type="ECO:0000256" key="2">
    <source>
        <dbReference type="SAM" id="MobiDB-lite"/>
    </source>
</evidence>
<dbReference type="EMBL" id="LSRX01000777">
    <property type="protein sequence ID" value="OLP89096.1"/>
    <property type="molecule type" value="Genomic_DNA"/>
</dbReference>
<comment type="caution">
    <text evidence="3">The sequence shown here is derived from an EMBL/GenBank/DDBJ whole genome shotgun (WGS) entry which is preliminary data.</text>
</comment>
<dbReference type="InterPro" id="IPR039613">
    <property type="entry name" value="SPR1/2/3/4/5"/>
</dbReference>
<feature type="region of interest" description="Disordered" evidence="2">
    <location>
        <begin position="130"/>
        <end position="164"/>
    </location>
</feature>
<dbReference type="GO" id="GO:0043622">
    <property type="term" value="P:cortical microtubule organization"/>
    <property type="evidence" value="ECO:0007669"/>
    <property type="project" value="InterPro"/>
</dbReference>
<evidence type="ECO:0000256" key="1">
    <source>
        <dbReference type="ARBA" id="ARBA00009656"/>
    </source>
</evidence>
<dbReference type="PANTHER" id="PTHR33403">
    <property type="entry name" value="SPR1"/>
    <property type="match status" value="1"/>
</dbReference>
<evidence type="ECO:0000313" key="3">
    <source>
        <dbReference type="EMBL" id="OLP89096.1"/>
    </source>
</evidence>
<name>A0A1Q9D1R6_SYMMI</name>
<feature type="region of interest" description="Disordered" evidence="2">
    <location>
        <begin position="438"/>
        <end position="474"/>
    </location>
</feature>
<gene>
    <name evidence="3" type="ORF">AK812_SmicGene29463</name>
</gene>
<comment type="similarity">
    <text evidence="1">Belongs to the SPIRAL1 family.</text>
</comment>
<dbReference type="PANTHER" id="PTHR33403:SF31">
    <property type="entry name" value="PROTEIN SPIRAL1-LIKE 1"/>
    <property type="match status" value="1"/>
</dbReference>
<accession>A0A1Q9D1R6</accession>
<feature type="compositionally biased region" description="Polar residues" evidence="2">
    <location>
        <begin position="438"/>
        <end position="457"/>
    </location>
</feature>
<dbReference type="Proteomes" id="UP000186817">
    <property type="component" value="Unassembled WGS sequence"/>
</dbReference>
<reference evidence="3 4" key="1">
    <citation type="submission" date="2016-02" db="EMBL/GenBank/DDBJ databases">
        <title>Genome analysis of coral dinoflagellate symbionts highlights evolutionary adaptations to a symbiotic lifestyle.</title>
        <authorList>
            <person name="Aranda M."/>
            <person name="Li Y."/>
            <person name="Liew Y.J."/>
            <person name="Baumgarten S."/>
            <person name="Simakov O."/>
            <person name="Wilson M."/>
            <person name="Piel J."/>
            <person name="Ashoor H."/>
            <person name="Bougouffa S."/>
            <person name="Bajic V.B."/>
            <person name="Ryu T."/>
            <person name="Ravasi T."/>
            <person name="Bayer T."/>
            <person name="Micklem G."/>
            <person name="Kim H."/>
            <person name="Bhak J."/>
            <person name="Lajeunesse T.C."/>
            <person name="Voolstra C.R."/>
        </authorList>
    </citation>
    <scope>NUCLEOTIDE SEQUENCE [LARGE SCALE GENOMIC DNA]</scope>
    <source>
        <strain evidence="3 4">CCMP2467</strain>
    </source>
</reference>